<name>A0A840G4K2_RHOTE</name>
<reference evidence="2 3" key="1">
    <citation type="submission" date="2020-08" db="EMBL/GenBank/DDBJ databases">
        <title>Genome sequencing of Purple Non-Sulfur Bacteria from various extreme environments.</title>
        <authorList>
            <person name="Mayer M."/>
        </authorList>
    </citation>
    <scope>NUCLEOTIDE SEQUENCE [LARGE SCALE GENOMIC DNA]</scope>
    <source>
        <strain evidence="2 3">2761</strain>
    </source>
</reference>
<dbReference type="AlphaFoldDB" id="A0A840G4K2"/>
<gene>
    <name evidence="2" type="ORF">GGD90_001198</name>
</gene>
<proteinExistence type="predicted"/>
<comment type="caution">
    <text evidence="2">The sequence shown here is derived from an EMBL/GenBank/DDBJ whole genome shotgun (WGS) entry which is preliminary data.</text>
</comment>
<evidence type="ECO:0000313" key="3">
    <source>
        <dbReference type="Proteomes" id="UP000587070"/>
    </source>
</evidence>
<feature type="region of interest" description="Disordered" evidence="1">
    <location>
        <begin position="1"/>
        <end position="27"/>
    </location>
</feature>
<feature type="compositionally biased region" description="Polar residues" evidence="1">
    <location>
        <begin position="1"/>
        <end position="11"/>
    </location>
</feature>
<sequence>MSENIPGNSAGSKPAGGEPPKTWHRPDGSVIACVEKIRLLNENFNELQQLAQDAFDDGLLMGCSEQQMREAFRALFEGLTPSFPERHD</sequence>
<dbReference type="RefSeq" id="WP_153115338.1">
    <property type="nucleotide sequence ID" value="NZ_JACIGE010000003.1"/>
</dbReference>
<accession>A0A840G4K2</accession>
<protein>
    <submittedName>
        <fullName evidence="2">Uncharacterized protein</fullName>
    </submittedName>
</protein>
<organism evidence="2 3">
    <name type="scientific">Rhodocyclus tenuis</name>
    <name type="common">Rhodospirillum tenue</name>
    <dbReference type="NCBI Taxonomy" id="1066"/>
    <lineage>
        <taxon>Bacteria</taxon>
        <taxon>Pseudomonadati</taxon>
        <taxon>Pseudomonadota</taxon>
        <taxon>Betaproteobacteria</taxon>
        <taxon>Rhodocyclales</taxon>
        <taxon>Rhodocyclaceae</taxon>
        <taxon>Rhodocyclus</taxon>
    </lineage>
</organism>
<evidence type="ECO:0000313" key="2">
    <source>
        <dbReference type="EMBL" id="MBB4246835.1"/>
    </source>
</evidence>
<dbReference type="Proteomes" id="UP000587070">
    <property type="component" value="Unassembled WGS sequence"/>
</dbReference>
<keyword evidence="3" id="KW-1185">Reference proteome</keyword>
<evidence type="ECO:0000256" key="1">
    <source>
        <dbReference type="SAM" id="MobiDB-lite"/>
    </source>
</evidence>
<dbReference type="OrthoDB" id="5297125at2"/>
<dbReference type="EMBL" id="JACIGE010000003">
    <property type="protein sequence ID" value="MBB4246835.1"/>
    <property type="molecule type" value="Genomic_DNA"/>
</dbReference>